<feature type="chain" id="PRO_5045190027" description="Peptidase" evidence="2">
    <location>
        <begin position="31"/>
        <end position="247"/>
    </location>
</feature>
<dbReference type="RefSeq" id="WP_269442571.1">
    <property type="nucleotide sequence ID" value="NZ_CP097463.1"/>
</dbReference>
<organism evidence="3 4">
    <name type="scientific">Jatrophihabitans cynanchi</name>
    <dbReference type="NCBI Taxonomy" id="2944128"/>
    <lineage>
        <taxon>Bacteria</taxon>
        <taxon>Bacillati</taxon>
        <taxon>Actinomycetota</taxon>
        <taxon>Actinomycetes</taxon>
        <taxon>Jatrophihabitantales</taxon>
        <taxon>Jatrophihabitantaceae</taxon>
        <taxon>Jatrophihabitans</taxon>
    </lineage>
</organism>
<feature type="signal peptide" evidence="2">
    <location>
        <begin position="1"/>
        <end position="30"/>
    </location>
</feature>
<reference evidence="3" key="1">
    <citation type="submission" date="2022-05" db="EMBL/GenBank/DDBJ databases">
        <title>Jatrophihabitans sp. SB3-54 whole genome sequence.</title>
        <authorList>
            <person name="Suh M.K."/>
            <person name="Eom M.K."/>
            <person name="Kim J.S."/>
            <person name="Kim H.S."/>
            <person name="Do H.E."/>
            <person name="Shin Y.K."/>
            <person name="Lee J.-S."/>
        </authorList>
    </citation>
    <scope>NUCLEOTIDE SEQUENCE</scope>
    <source>
        <strain evidence="3">SB3-54</strain>
    </source>
</reference>
<gene>
    <name evidence="3" type="ORF">M6B22_16080</name>
</gene>
<feature type="transmembrane region" description="Helical" evidence="1">
    <location>
        <begin position="214"/>
        <end position="239"/>
    </location>
</feature>
<evidence type="ECO:0000313" key="4">
    <source>
        <dbReference type="Proteomes" id="UP001164693"/>
    </source>
</evidence>
<keyword evidence="4" id="KW-1185">Reference proteome</keyword>
<dbReference type="Proteomes" id="UP001164693">
    <property type="component" value="Chromosome"/>
</dbReference>
<accession>A0ABY7JVL5</accession>
<dbReference type="EMBL" id="CP097463">
    <property type="protein sequence ID" value="WAX56045.1"/>
    <property type="molecule type" value="Genomic_DNA"/>
</dbReference>
<name>A0ABY7JVL5_9ACTN</name>
<keyword evidence="1" id="KW-0812">Transmembrane</keyword>
<proteinExistence type="predicted"/>
<keyword evidence="1" id="KW-0472">Membrane</keyword>
<evidence type="ECO:0000256" key="2">
    <source>
        <dbReference type="SAM" id="SignalP"/>
    </source>
</evidence>
<keyword evidence="2" id="KW-0732">Signal</keyword>
<evidence type="ECO:0008006" key="5">
    <source>
        <dbReference type="Google" id="ProtNLM"/>
    </source>
</evidence>
<sequence>MTRRRWGFAAFAAALCCLVLGVLLPPSADAAAGGRVQVSLPGQGFTAHPGGSLFQVGGLAPGTSTSALLGVRSGFGGDTTLGLKLLDVHDDDNGCTPSEALVDRSCGVGDGDLGSSVVFTVATSASRSGTFAPAWTGTVAQLQRGAATQVMLGAHEQRWLRVTAALPAAVGNEIQSDTFGFRLRVELAATSGIAGVSVGPGSSHGASGHGVDSLALTGASVSLLTVGGALLLLAGVLIWRSGTRRGA</sequence>
<keyword evidence="1" id="KW-1133">Transmembrane helix</keyword>
<protein>
    <recommendedName>
        <fullName evidence="5">Peptidase</fullName>
    </recommendedName>
</protein>
<evidence type="ECO:0000256" key="1">
    <source>
        <dbReference type="SAM" id="Phobius"/>
    </source>
</evidence>
<evidence type="ECO:0000313" key="3">
    <source>
        <dbReference type="EMBL" id="WAX56045.1"/>
    </source>
</evidence>